<gene>
    <name evidence="1" type="ORF">KC685_00905</name>
</gene>
<sequence>MNFRANPHKYMGVYDSGYPVDPHYSQGGTPYIQDMLQLADLELPDREYYDNELLWTLAGTRIPVVNESPRDHLQAAETAMKYYELPNSDHVRYGAMLATLCRNYAYLCHKKGISLVDSFDMLKKTELLSSDRALSLLTEIAGVNAVLDLAKENQTGNYLIQYVGVSVYDDMGNKAAEDLGYDIHYILIQRGIKHLIYIDMKSQRNDGNNGINLTGNSEFVLVDPRNPTSAINHLLLTIQAPGNQAASVDYLLTARDLVSAALQELHGKLLTNHQNPPLNASRECTLAKDIWHRINQT</sequence>
<reference evidence="1" key="2">
    <citation type="journal article" date="2021" name="Microbiome">
        <title>Successional dynamics and alternative stable states in a saline activated sludge microbial community over 9 years.</title>
        <authorList>
            <person name="Wang Y."/>
            <person name="Ye J."/>
            <person name="Ju F."/>
            <person name="Liu L."/>
            <person name="Boyd J.A."/>
            <person name="Deng Y."/>
            <person name="Parks D.H."/>
            <person name="Jiang X."/>
            <person name="Yin X."/>
            <person name="Woodcroft B.J."/>
            <person name="Tyson G.W."/>
            <person name="Hugenholtz P."/>
            <person name="Polz M.F."/>
            <person name="Zhang T."/>
        </authorList>
    </citation>
    <scope>NUCLEOTIDE SEQUENCE</scope>
    <source>
        <strain evidence="1">HKST-UBA17</strain>
    </source>
</reference>
<protein>
    <submittedName>
        <fullName evidence="1">Uncharacterized protein</fullName>
    </submittedName>
</protein>
<evidence type="ECO:0000313" key="2">
    <source>
        <dbReference type="Proteomes" id="UP000741282"/>
    </source>
</evidence>
<dbReference type="Proteomes" id="UP000741282">
    <property type="component" value="Unassembled WGS sequence"/>
</dbReference>
<reference evidence="1" key="1">
    <citation type="submission" date="2020-04" db="EMBL/GenBank/DDBJ databases">
        <authorList>
            <person name="Zhang T."/>
        </authorList>
    </citation>
    <scope>NUCLEOTIDE SEQUENCE</scope>
    <source>
        <strain evidence="1">HKST-UBA17</strain>
    </source>
</reference>
<organism evidence="1 2">
    <name type="scientific">Candidatus Dojkabacteria bacterium</name>
    <dbReference type="NCBI Taxonomy" id="2099670"/>
    <lineage>
        <taxon>Bacteria</taxon>
        <taxon>Candidatus Dojkabacteria</taxon>
    </lineage>
</organism>
<accession>A0A955I194</accession>
<proteinExistence type="predicted"/>
<name>A0A955I194_9BACT</name>
<evidence type="ECO:0000313" key="1">
    <source>
        <dbReference type="EMBL" id="MCA9376462.1"/>
    </source>
</evidence>
<dbReference type="EMBL" id="JAGQLN010000003">
    <property type="protein sequence ID" value="MCA9376462.1"/>
    <property type="molecule type" value="Genomic_DNA"/>
</dbReference>
<comment type="caution">
    <text evidence="1">The sequence shown here is derived from an EMBL/GenBank/DDBJ whole genome shotgun (WGS) entry which is preliminary data.</text>
</comment>
<dbReference type="AlphaFoldDB" id="A0A955I194"/>